<organism evidence="2">
    <name type="scientific">Brassica campestris</name>
    <name type="common">Field mustard</name>
    <dbReference type="NCBI Taxonomy" id="3711"/>
    <lineage>
        <taxon>Eukaryota</taxon>
        <taxon>Viridiplantae</taxon>
        <taxon>Streptophyta</taxon>
        <taxon>Embryophyta</taxon>
        <taxon>Tracheophyta</taxon>
        <taxon>Spermatophyta</taxon>
        <taxon>Magnoliopsida</taxon>
        <taxon>eudicotyledons</taxon>
        <taxon>Gunneridae</taxon>
        <taxon>Pentapetalae</taxon>
        <taxon>rosids</taxon>
        <taxon>malvids</taxon>
        <taxon>Brassicales</taxon>
        <taxon>Brassicaceae</taxon>
        <taxon>Brassiceae</taxon>
        <taxon>Brassica</taxon>
    </lineage>
</organism>
<evidence type="ECO:0000256" key="1">
    <source>
        <dbReference type="SAM" id="SignalP"/>
    </source>
</evidence>
<dbReference type="AlphaFoldDB" id="A0A3P6CQP0"/>
<name>A0A3P6CQP0_BRACM</name>
<proteinExistence type="predicted"/>
<dbReference type="EMBL" id="LR031576">
    <property type="protein sequence ID" value="VDD10662.1"/>
    <property type="molecule type" value="Genomic_DNA"/>
</dbReference>
<protein>
    <submittedName>
        <fullName evidence="2">Uncharacterized protein</fullName>
    </submittedName>
</protein>
<evidence type="ECO:0000313" key="2">
    <source>
        <dbReference type="EMBL" id="VDD10662.1"/>
    </source>
</evidence>
<accession>A0A3P6CQP0</accession>
<feature type="chain" id="PRO_5018207310" evidence="1">
    <location>
        <begin position="21"/>
        <end position="33"/>
    </location>
</feature>
<feature type="signal peptide" evidence="1">
    <location>
        <begin position="1"/>
        <end position="20"/>
    </location>
</feature>
<reference evidence="2" key="1">
    <citation type="submission" date="2018-11" db="EMBL/GenBank/DDBJ databases">
        <authorList>
            <consortium name="Genoscope - CEA"/>
            <person name="William W."/>
        </authorList>
    </citation>
    <scope>NUCLEOTIDE SEQUENCE</scope>
</reference>
<gene>
    <name evidence="2" type="ORF">BRAA04T16074Z</name>
</gene>
<keyword evidence="1" id="KW-0732">Signal</keyword>
<sequence>MRNHLRLLLLLFLWINYRWSQKKLKRRCCLNRG</sequence>